<dbReference type="InterPro" id="IPR055414">
    <property type="entry name" value="LRR_R13L4/SHOC2-like"/>
</dbReference>
<dbReference type="Gene3D" id="1.20.5.4130">
    <property type="match status" value="1"/>
</dbReference>
<feature type="domain" description="Disease resistance R13L4/SHOC-2-like LRR" evidence="7">
    <location>
        <begin position="538"/>
        <end position="877"/>
    </location>
</feature>
<evidence type="ECO:0000259" key="7">
    <source>
        <dbReference type="Pfam" id="PF23598"/>
    </source>
</evidence>
<dbReference type="Pfam" id="PF23598">
    <property type="entry name" value="LRR_14"/>
    <property type="match status" value="1"/>
</dbReference>
<evidence type="ECO:0000313" key="8">
    <source>
        <dbReference type="EMBL" id="RWR84842.1"/>
    </source>
</evidence>
<evidence type="ECO:0000259" key="4">
    <source>
        <dbReference type="Pfam" id="PF00931"/>
    </source>
</evidence>
<dbReference type="AlphaFoldDB" id="A0A3S4P2K5"/>
<keyword evidence="9" id="KW-1185">Reference proteome</keyword>
<dbReference type="Gene3D" id="1.10.8.430">
    <property type="entry name" value="Helical domain of apoptotic protease-activating factors"/>
    <property type="match status" value="1"/>
</dbReference>
<dbReference type="InterPro" id="IPR027417">
    <property type="entry name" value="P-loop_NTPase"/>
</dbReference>
<dbReference type="GO" id="GO:0098542">
    <property type="term" value="P:defense response to other organism"/>
    <property type="evidence" value="ECO:0007669"/>
    <property type="project" value="TreeGrafter"/>
</dbReference>
<dbReference type="InterPro" id="IPR042197">
    <property type="entry name" value="Apaf_helical"/>
</dbReference>
<dbReference type="CDD" id="cd14798">
    <property type="entry name" value="RX-CC_like"/>
    <property type="match status" value="1"/>
</dbReference>
<dbReference type="InterPro" id="IPR044974">
    <property type="entry name" value="Disease_R_plants"/>
</dbReference>
<comment type="caution">
    <text evidence="8">The sequence shown here is derived from an EMBL/GenBank/DDBJ whole genome shotgun (WGS) entry which is preliminary data.</text>
</comment>
<dbReference type="PANTHER" id="PTHR23155:SF1232">
    <property type="entry name" value="OS09G0270700 PROTEIN"/>
    <property type="match status" value="1"/>
</dbReference>
<gene>
    <name evidence="8" type="ORF">CKAN_01367200</name>
</gene>
<feature type="domain" description="NB-ARC" evidence="4">
    <location>
        <begin position="169"/>
        <end position="337"/>
    </location>
</feature>
<dbReference type="PANTHER" id="PTHR23155">
    <property type="entry name" value="DISEASE RESISTANCE PROTEIN RP"/>
    <property type="match status" value="1"/>
</dbReference>
<keyword evidence="2" id="KW-0547">Nucleotide-binding</keyword>
<evidence type="ECO:0000256" key="3">
    <source>
        <dbReference type="ARBA" id="ARBA00022821"/>
    </source>
</evidence>
<dbReference type="SUPFAM" id="SSF52540">
    <property type="entry name" value="P-loop containing nucleoside triphosphate hydrolases"/>
    <property type="match status" value="1"/>
</dbReference>
<dbReference type="OrthoDB" id="598235at2759"/>
<evidence type="ECO:0000256" key="1">
    <source>
        <dbReference type="ARBA" id="ARBA00022737"/>
    </source>
</evidence>
<organism evidence="8 9">
    <name type="scientific">Cinnamomum micranthum f. kanehirae</name>
    <dbReference type="NCBI Taxonomy" id="337451"/>
    <lineage>
        <taxon>Eukaryota</taxon>
        <taxon>Viridiplantae</taxon>
        <taxon>Streptophyta</taxon>
        <taxon>Embryophyta</taxon>
        <taxon>Tracheophyta</taxon>
        <taxon>Spermatophyta</taxon>
        <taxon>Magnoliopsida</taxon>
        <taxon>Magnoliidae</taxon>
        <taxon>Laurales</taxon>
        <taxon>Lauraceae</taxon>
        <taxon>Cinnamomum</taxon>
    </lineage>
</organism>
<dbReference type="InterPro" id="IPR041118">
    <property type="entry name" value="Rx_N"/>
</dbReference>
<dbReference type="Pfam" id="PF00931">
    <property type="entry name" value="NB-ARC"/>
    <property type="match status" value="1"/>
</dbReference>
<keyword evidence="3" id="KW-0611">Plant defense</keyword>
<sequence length="945" mass="109202">MADGAVRFLLQTIGSLLAKEAVMLGSLRHDLEYIKSKLEVIQSFLKDSDSSKESSNSQKRTWRRQLNDVAYDVEDLIDEFIYHMDKHEHRGRFMGFLHNVVSLPRSIFVSHEIATRLREIKANLLDISESAKLLPHEESSSLHDANESWPYYAESSHFVVEEELVGIAENKDELIGWLKDKEPQRRVVSVVGMGGLGKTTLITKVFISPVVKQHFQCYAWISVSQSYKIEELLQTLIAELYVSTKEYLPDNISQMDYRQLVQMLINYLQDKRYVIVLDDVWNRQAWDDMSIAIPSNQLGSRVMLTTRNRELGVEDKVFRLQPLDETDSWALFCRKAFWNIPNKSCPQELKRIAEAIVGNCEGLPLAIVAVGGIMSLKERSELEWKKVGDSLSWEMSNNPDLDRMKNILLHSYYDLPYHLKNCFLYFTVFPRDRMIRRAEVIRLWVAEGFVETRRDLTMEDIAENYLNEFIHRSMIQAVGTESCRLHDVMRDLAQSIAEEENFCMLCHGKEGRQDFKARRLSIQFSGGDISRSASMSRLRSFFVFGKDVIPSSSLNRISSTFRQLRVLRLEDSSIHRVPDELVNLFNLRYLSLRNTKVRELPKSLARLRNLETLDIRHSKVTKLPDWIKHMKNLRHLYTYRSAIVNYYYVCGAPIPTYRYIRKGIQAPSGICVLKCLRSLMSVEANAEIVQQVGNLTQLRELGITKVRKEYGKELCSSIQRMKGLRLLHITANNGETLQMEELSSPPHGLQRLVLKGHLEKLPHWMTSLRNLTCLCLDLSELKEDPLPQIGPLPNLLVLLLSKAYRGQQLCFVAGCFPRLESLYLITWENLNHVRIEQGAMPSIKMLFFSRCVGLTTLPEGIEHLSGLRELHLKEMPEELIEQLKKDGSEVQKMVQHIPSILNIFPKEGKWVSEDFPRLFCQLENGLKRPQIAPSWECFSRECSFV</sequence>
<proteinExistence type="predicted"/>
<name>A0A3S4P2K5_9MAGN</name>
<protein>
    <submittedName>
        <fullName evidence="8">Disease resistance protein RPM1-like protein</fullName>
    </submittedName>
</protein>
<evidence type="ECO:0000256" key="2">
    <source>
        <dbReference type="ARBA" id="ARBA00022741"/>
    </source>
</evidence>
<dbReference type="GO" id="GO:0043531">
    <property type="term" value="F:ADP binding"/>
    <property type="evidence" value="ECO:0007669"/>
    <property type="project" value="InterPro"/>
</dbReference>
<dbReference type="Gene3D" id="3.40.50.300">
    <property type="entry name" value="P-loop containing nucleotide triphosphate hydrolases"/>
    <property type="match status" value="1"/>
</dbReference>
<dbReference type="EMBL" id="QPKB01000005">
    <property type="protein sequence ID" value="RWR84842.1"/>
    <property type="molecule type" value="Genomic_DNA"/>
</dbReference>
<dbReference type="InterPro" id="IPR032675">
    <property type="entry name" value="LRR_dom_sf"/>
</dbReference>
<dbReference type="InterPro" id="IPR036388">
    <property type="entry name" value="WH-like_DNA-bd_sf"/>
</dbReference>
<accession>A0A3S4P2K5</accession>
<dbReference type="FunFam" id="1.10.10.10:FF:000322">
    <property type="entry name" value="Probable disease resistance protein At1g63360"/>
    <property type="match status" value="1"/>
</dbReference>
<dbReference type="Gene3D" id="3.80.10.10">
    <property type="entry name" value="Ribonuclease Inhibitor"/>
    <property type="match status" value="1"/>
</dbReference>
<feature type="domain" description="Disease resistance N-terminal" evidence="5">
    <location>
        <begin position="5"/>
        <end position="96"/>
    </location>
</feature>
<evidence type="ECO:0000259" key="6">
    <source>
        <dbReference type="Pfam" id="PF23559"/>
    </source>
</evidence>
<dbReference type="InterPro" id="IPR058922">
    <property type="entry name" value="WHD_DRP"/>
</dbReference>
<evidence type="ECO:0000313" key="9">
    <source>
        <dbReference type="Proteomes" id="UP000283530"/>
    </source>
</evidence>
<dbReference type="InterPro" id="IPR002182">
    <property type="entry name" value="NB-ARC"/>
</dbReference>
<dbReference type="InterPro" id="IPR038005">
    <property type="entry name" value="RX-like_CC"/>
</dbReference>
<dbReference type="PRINTS" id="PR00364">
    <property type="entry name" value="DISEASERSIST"/>
</dbReference>
<evidence type="ECO:0000259" key="5">
    <source>
        <dbReference type="Pfam" id="PF18052"/>
    </source>
</evidence>
<reference evidence="8 9" key="1">
    <citation type="journal article" date="2019" name="Nat. Plants">
        <title>Stout camphor tree genome fills gaps in understanding of flowering plant genome evolution.</title>
        <authorList>
            <person name="Chaw S.M."/>
            <person name="Liu Y.C."/>
            <person name="Wu Y.W."/>
            <person name="Wang H.Y."/>
            <person name="Lin C.I."/>
            <person name="Wu C.S."/>
            <person name="Ke H.M."/>
            <person name="Chang L.Y."/>
            <person name="Hsu C.Y."/>
            <person name="Yang H.T."/>
            <person name="Sudianto E."/>
            <person name="Hsu M.H."/>
            <person name="Wu K.P."/>
            <person name="Wang L.N."/>
            <person name="Leebens-Mack J.H."/>
            <person name="Tsai I.J."/>
        </authorList>
    </citation>
    <scope>NUCLEOTIDE SEQUENCE [LARGE SCALE GENOMIC DNA]</scope>
    <source>
        <strain evidence="9">cv. Chaw 1501</strain>
        <tissue evidence="8">Young leaves</tissue>
    </source>
</reference>
<dbReference type="FunFam" id="3.40.50.300:FF:001091">
    <property type="entry name" value="Probable disease resistance protein At1g61300"/>
    <property type="match status" value="1"/>
</dbReference>
<feature type="domain" description="Disease resistance protein winged helix" evidence="6">
    <location>
        <begin position="428"/>
        <end position="493"/>
    </location>
</feature>
<dbReference type="SUPFAM" id="SSF52058">
    <property type="entry name" value="L domain-like"/>
    <property type="match status" value="1"/>
</dbReference>
<dbReference type="Gene3D" id="1.10.10.10">
    <property type="entry name" value="Winged helix-like DNA-binding domain superfamily/Winged helix DNA-binding domain"/>
    <property type="match status" value="1"/>
</dbReference>
<dbReference type="Pfam" id="PF23559">
    <property type="entry name" value="WHD_DRP"/>
    <property type="match status" value="1"/>
</dbReference>
<dbReference type="Pfam" id="PF18052">
    <property type="entry name" value="Rx_N"/>
    <property type="match status" value="1"/>
</dbReference>
<keyword evidence="1" id="KW-0677">Repeat</keyword>
<dbReference type="Proteomes" id="UP000283530">
    <property type="component" value="Unassembled WGS sequence"/>
</dbReference>